<evidence type="ECO:0000313" key="2">
    <source>
        <dbReference type="EMBL" id="JAC78024.1"/>
    </source>
</evidence>
<reference evidence="2" key="1">
    <citation type="submission" date="2014-05" db="EMBL/GenBank/DDBJ databases">
        <title>The transcriptome of the halophilic microalga Tetraselmis sp. GSL018 isolated from the Great Salt Lake, Utah.</title>
        <authorList>
            <person name="Jinkerson R.E."/>
            <person name="D'Adamo S."/>
            <person name="Posewitz M.C."/>
        </authorList>
    </citation>
    <scope>NUCLEOTIDE SEQUENCE</scope>
    <source>
        <strain evidence="2">GSL018</strain>
    </source>
</reference>
<dbReference type="AlphaFoldDB" id="A0A061S4U8"/>
<evidence type="ECO:0000256" key="1">
    <source>
        <dbReference type="SAM" id="MobiDB-lite"/>
    </source>
</evidence>
<feature type="non-terminal residue" evidence="2">
    <location>
        <position position="81"/>
    </location>
</feature>
<proteinExistence type="predicted"/>
<name>A0A061S4U8_9CHLO</name>
<dbReference type="EMBL" id="GBEZ01007438">
    <property type="protein sequence ID" value="JAC78024.1"/>
    <property type="molecule type" value="Transcribed_RNA"/>
</dbReference>
<sequence>MGLSFHKKPPECAKANAPACRSRQPSGPSAGAGVPTPVSPNPDSVVSFELLCVWLLVAAAPPKPLEFMLVEERLAEVSDEE</sequence>
<gene>
    <name evidence="2" type="ORF">TSPGSL018_16219</name>
</gene>
<protein>
    <submittedName>
        <fullName evidence="2">Uncharacterized protein</fullName>
    </submittedName>
</protein>
<feature type="region of interest" description="Disordered" evidence="1">
    <location>
        <begin position="1"/>
        <end position="39"/>
    </location>
</feature>
<accession>A0A061S4U8</accession>
<organism evidence="2">
    <name type="scientific">Tetraselmis sp. GSL018</name>
    <dbReference type="NCBI Taxonomy" id="582737"/>
    <lineage>
        <taxon>Eukaryota</taxon>
        <taxon>Viridiplantae</taxon>
        <taxon>Chlorophyta</taxon>
        <taxon>core chlorophytes</taxon>
        <taxon>Chlorodendrophyceae</taxon>
        <taxon>Chlorodendrales</taxon>
        <taxon>Chlorodendraceae</taxon>
        <taxon>Tetraselmis</taxon>
    </lineage>
</organism>